<feature type="compositionally biased region" description="Basic residues" evidence="1">
    <location>
        <begin position="10"/>
        <end position="20"/>
    </location>
</feature>
<name>A0A918SXE7_9GAMM</name>
<evidence type="ECO:0000256" key="1">
    <source>
        <dbReference type="SAM" id="MobiDB-lite"/>
    </source>
</evidence>
<dbReference type="AlphaFoldDB" id="A0A918SXE7"/>
<comment type="caution">
    <text evidence="2">The sequence shown here is derived from an EMBL/GenBank/DDBJ whole genome shotgun (WGS) entry which is preliminary data.</text>
</comment>
<sequence length="87" mass="10219">MAPLVDRSRPRLRAKVRRDRGLHGGRGAGHLHPNIPRLLRHEFAAAEHAGWRSVEAWKRKWEAELRELYVPYGKGRPDRPSEFEEQF</sequence>
<keyword evidence="3" id="KW-1185">Reference proteome</keyword>
<accession>A0A918SXE7</accession>
<reference evidence="2" key="1">
    <citation type="journal article" date="2014" name="Int. J. Syst. Evol. Microbiol.">
        <title>Complete genome sequence of Corynebacterium casei LMG S-19264T (=DSM 44701T), isolated from a smear-ripened cheese.</title>
        <authorList>
            <consortium name="US DOE Joint Genome Institute (JGI-PGF)"/>
            <person name="Walter F."/>
            <person name="Albersmeier A."/>
            <person name="Kalinowski J."/>
            <person name="Ruckert C."/>
        </authorList>
    </citation>
    <scope>NUCLEOTIDE SEQUENCE</scope>
    <source>
        <strain evidence="2">KCTC 23077</strain>
    </source>
</reference>
<dbReference type="Proteomes" id="UP000646426">
    <property type="component" value="Unassembled WGS sequence"/>
</dbReference>
<protein>
    <submittedName>
        <fullName evidence="2">Uncharacterized protein</fullName>
    </submittedName>
</protein>
<feature type="region of interest" description="Disordered" evidence="1">
    <location>
        <begin position="1"/>
        <end position="33"/>
    </location>
</feature>
<evidence type="ECO:0000313" key="2">
    <source>
        <dbReference type="EMBL" id="GHA75011.1"/>
    </source>
</evidence>
<proteinExistence type="predicted"/>
<organism evidence="2 3">
    <name type="scientific">Cognatilysobacter bugurensis</name>
    <dbReference type="NCBI Taxonomy" id="543356"/>
    <lineage>
        <taxon>Bacteria</taxon>
        <taxon>Pseudomonadati</taxon>
        <taxon>Pseudomonadota</taxon>
        <taxon>Gammaproteobacteria</taxon>
        <taxon>Lysobacterales</taxon>
        <taxon>Lysobacteraceae</taxon>
        <taxon>Cognatilysobacter</taxon>
    </lineage>
</organism>
<evidence type="ECO:0000313" key="3">
    <source>
        <dbReference type="Proteomes" id="UP000646426"/>
    </source>
</evidence>
<gene>
    <name evidence="2" type="ORF">GCM10007067_10120</name>
</gene>
<dbReference type="EMBL" id="BMYD01000001">
    <property type="protein sequence ID" value="GHA75011.1"/>
    <property type="molecule type" value="Genomic_DNA"/>
</dbReference>
<reference evidence="2" key="2">
    <citation type="submission" date="2020-09" db="EMBL/GenBank/DDBJ databases">
        <authorList>
            <person name="Sun Q."/>
            <person name="Kim S."/>
        </authorList>
    </citation>
    <scope>NUCLEOTIDE SEQUENCE</scope>
    <source>
        <strain evidence="2">KCTC 23077</strain>
    </source>
</reference>